<gene>
    <name evidence="1" type="ORF">EZS28_015797</name>
</gene>
<proteinExistence type="predicted"/>
<organism evidence="1 2">
    <name type="scientific">Streblomastix strix</name>
    <dbReference type="NCBI Taxonomy" id="222440"/>
    <lineage>
        <taxon>Eukaryota</taxon>
        <taxon>Metamonada</taxon>
        <taxon>Preaxostyla</taxon>
        <taxon>Oxymonadida</taxon>
        <taxon>Streblomastigidae</taxon>
        <taxon>Streblomastix</taxon>
    </lineage>
</organism>
<dbReference type="AlphaFoldDB" id="A0A5J4W1Z2"/>
<accession>A0A5J4W1Z2</accession>
<dbReference type="Proteomes" id="UP000324800">
    <property type="component" value="Unassembled WGS sequence"/>
</dbReference>
<dbReference type="EMBL" id="SNRW01003887">
    <property type="protein sequence ID" value="KAA6388680.1"/>
    <property type="molecule type" value="Genomic_DNA"/>
</dbReference>
<evidence type="ECO:0000313" key="1">
    <source>
        <dbReference type="EMBL" id="KAA6388680.1"/>
    </source>
</evidence>
<protein>
    <submittedName>
        <fullName evidence="1">Uncharacterized protein</fullName>
    </submittedName>
</protein>
<name>A0A5J4W1Z2_9EUKA</name>
<evidence type="ECO:0000313" key="2">
    <source>
        <dbReference type="Proteomes" id="UP000324800"/>
    </source>
</evidence>
<comment type="caution">
    <text evidence="1">The sequence shown here is derived from an EMBL/GenBank/DDBJ whole genome shotgun (WGS) entry which is preliminary data.</text>
</comment>
<reference evidence="1 2" key="1">
    <citation type="submission" date="2019-03" db="EMBL/GenBank/DDBJ databases">
        <title>Single cell metagenomics reveals metabolic interactions within the superorganism composed of flagellate Streblomastix strix and complex community of Bacteroidetes bacteria on its surface.</title>
        <authorList>
            <person name="Treitli S.C."/>
            <person name="Kolisko M."/>
            <person name="Husnik F."/>
            <person name="Keeling P."/>
            <person name="Hampl V."/>
        </authorList>
    </citation>
    <scope>NUCLEOTIDE SEQUENCE [LARGE SCALE GENOMIC DNA]</scope>
    <source>
        <strain evidence="1">ST1C</strain>
    </source>
</reference>
<sequence length="95" mass="11573">MERFFTVIRIIIVYSIIRSKEVLYGDRSKKMEKLKKDILKQMKNQKGDMRTIQEDLIDKILLQLKSKQLLERFPTLRLFLRDVGEKFFHDTLWLI</sequence>